<dbReference type="AlphaFoldDB" id="A0A0B3C165"/>
<dbReference type="Pfam" id="PF05954">
    <property type="entry name" value="Phage_GPD"/>
    <property type="match status" value="1"/>
</dbReference>
<dbReference type="RefSeq" id="WP_039605924.1">
    <property type="nucleotide sequence ID" value="NZ_FMUP01000005.1"/>
</dbReference>
<dbReference type="EMBL" id="JTAK01000001">
    <property type="protein sequence ID" value="KHO66644.1"/>
    <property type="molecule type" value="Genomic_DNA"/>
</dbReference>
<dbReference type="STRING" id="706570.PT85_03590"/>
<name>A0A0B3C165_9PSED</name>
<sequence length="409" mass="44768">MIEAARKQLAYARPLCRLVVNGTDITAAVEKRLVELTLTDNRGMEADQLDVALSDHDGKLAIPPRGAELRLWLGWSDSGLVDKGTFTVDELEHSGAPDTLSIRARSADLRGDLKTRREQSWHATTLGAVLSAIASRHNLKPQVEASLAAVPIAHLDQANESDANLLTRLGHEHDAIAAIKAGRLLFMPVGGASTAGGLALPHVTLTREDGDQHRYLEADRDSYSGARAYYYNPGSTKKQEAIAGADGNLKDLRHSYADREAALSAARAEWTRLQRGTATLSYTLAKGRPDLVPDQTFSLTGVKDEIGALIWLGRSLIHSYRPEAYTTSLELESQLPDEQIADLLDSGEGYTGVRAYYRDASGQQKYEMSGRGGNVLRLKQLYSGQAAARRAVEREWSRLQNDEEHTSRS</sequence>
<dbReference type="SUPFAM" id="SSF69279">
    <property type="entry name" value="Phage tail proteins"/>
    <property type="match status" value="1"/>
</dbReference>
<dbReference type="PANTHER" id="PTHR35862">
    <property type="entry name" value="FELS-2 PROPHAGE PROTEIN"/>
    <property type="match status" value="1"/>
</dbReference>
<dbReference type="PANTHER" id="PTHR35862:SF3">
    <property type="entry name" value="FELS-2 PROPHAGE PROTEIN"/>
    <property type="match status" value="1"/>
</dbReference>
<comment type="caution">
    <text evidence="1">The sequence shown here is derived from an EMBL/GenBank/DDBJ whole genome shotgun (WGS) entry which is preliminary data.</text>
</comment>
<reference evidence="1 2" key="1">
    <citation type="submission" date="2014-11" db="EMBL/GenBank/DDBJ databases">
        <title>Genome sequence of Pseudomonas tuomuerensis JCM 14085.</title>
        <authorList>
            <person name="Shin S.-K."/>
            <person name="Yi H."/>
        </authorList>
    </citation>
    <scope>NUCLEOTIDE SEQUENCE [LARGE SCALE GENOMIC DNA]</scope>
    <source>
        <strain evidence="1 2">JCM 14085</strain>
    </source>
</reference>
<organism evidence="1 2">
    <name type="scientific">Pseudomonas flexibilis</name>
    <dbReference type="NCBI Taxonomy" id="706570"/>
    <lineage>
        <taxon>Bacteria</taxon>
        <taxon>Pseudomonadati</taxon>
        <taxon>Pseudomonadota</taxon>
        <taxon>Gammaproteobacteria</taxon>
        <taxon>Pseudomonadales</taxon>
        <taxon>Pseudomonadaceae</taxon>
        <taxon>Pseudomonas</taxon>
    </lineage>
</organism>
<keyword evidence="2" id="KW-1185">Reference proteome</keyword>
<dbReference type="InterPro" id="IPR052726">
    <property type="entry name" value="Phage_Baseplate_Hub"/>
</dbReference>
<accession>A0A0B3C165</accession>
<dbReference type="Proteomes" id="UP000030980">
    <property type="component" value="Unassembled WGS sequence"/>
</dbReference>
<evidence type="ECO:0000313" key="2">
    <source>
        <dbReference type="Proteomes" id="UP000030980"/>
    </source>
</evidence>
<proteinExistence type="predicted"/>
<evidence type="ECO:0000313" key="1">
    <source>
        <dbReference type="EMBL" id="KHO66644.1"/>
    </source>
</evidence>
<gene>
    <name evidence="1" type="ORF">PT85_03590</name>
</gene>
<dbReference type="OrthoDB" id="4070623at2"/>
<protein>
    <submittedName>
        <fullName evidence="1">Phage late control protein</fullName>
    </submittedName>
</protein>